<dbReference type="InterPro" id="IPR052965">
    <property type="entry name" value="Pigment-catalase-like"/>
</dbReference>
<evidence type="ECO:0000313" key="3">
    <source>
        <dbReference type="RefSeq" id="XP_022960201.1"/>
    </source>
</evidence>
<reference evidence="3" key="1">
    <citation type="submission" date="2025-08" db="UniProtKB">
        <authorList>
            <consortium name="RefSeq"/>
        </authorList>
    </citation>
    <scope>IDENTIFICATION</scope>
    <source>
        <tissue evidence="3">Young leaves</tissue>
    </source>
</reference>
<dbReference type="PANTHER" id="PTHR31694:SF26">
    <property type="entry name" value="OS05G0151100 PROTEIN"/>
    <property type="match status" value="1"/>
</dbReference>
<feature type="signal peptide" evidence="1">
    <location>
        <begin position="1"/>
        <end position="26"/>
    </location>
</feature>
<dbReference type="AlphaFoldDB" id="A0A6J1H6Z4"/>
<dbReference type="GeneID" id="111461010"/>
<gene>
    <name evidence="3" type="primary">LOC111461010</name>
</gene>
<proteinExistence type="predicted"/>
<dbReference type="Pfam" id="PF13668">
    <property type="entry name" value="Ferritin_2"/>
    <property type="match status" value="1"/>
</dbReference>
<dbReference type="RefSeq" id="XP_022960201.1">
    <property type="nucleotide sequence ID" value="XM_023104433.1"/>
</dbReference>
<keyword evidence="1" id="KW-0732">Signal</keyword>
<evidence type="ECO:0000313" key="2">
    <source>
        <dbReference type="Proteomes" id="UP000504609"/>
    </source>
</evidence>
<protein>
    <submittedName>
        <fullName evidence="3">Desiccation-related protein PCC13-62-like</fullName>
    </submittedName>
</protein>
<dbReference type="KEGG" id="cmos:111461010"/>
<name>A0A6J1H6Z4_CUCMO</name>
<feature type="chain" id="PRO_5026716464" evidence="1">
    <location>
        <begin position="27"/>
        <end position="312"/>
    </location>
</feature>
<dbReference type="Proteomes" id="UP000504609">
    <property type="component" value="Unplaced"/>
</dbReference>
<evidence type="ECO:0000256" key="1">
    <source>
        <dbReference type="SAM" id="SignalP"/>
    </source>
</evidence>
<keyword evidence="2" id="KW-1185">Reference proteome</keyword>
<sequence>MRNPSFFSTLFLVVALVFNSSRVVVCQILGQCRSGPASDSQVVVFATNFEYFEGEMFLWGALGRGMDSIDPTLARGGPPPIGAQRANLDPMVRNIIEEFGYEEIGQLKTLIQVSGGLGIQRPLLNLSKDVFSDLFDKAAGRRLSPPFDPYVDTIHFLLAVNLFPYLGYTGLVEAAPVLLFLESRRLAAKLLSAESGQNAVMRTLLYERANETVEPYNMTVAEFTNLISTLANQLGKCGLKDEGVVVPRSLGAENRTETNVLATDAKSLSYNRTIQEILRILYGTGSERLPGAFFPNGANGSIARRFLRGGII</sequence>
<accession>A0A6J1H6Z4</accession>
<organism evidence="2 3">
    <name type="scientific">Cucurbita moschata</name>
    <name type="common">Winter crookneck squash</name>
    <name type="synonym">Cucurbita pepo var. moschata</name>
    <dbReference type="NCBI Taxonomy" id="3662"/>
    <lineage>
        <taxon>Eukaryota</taxon>
        <taxon>Viridiplantae</taxon>
        <taxon>Streptophyta</taxon>
        <taxon>Embryophyta</taxon>
        <taxon>Tracheophyta</taxon>
        <taxon>Spermatophyta</taxon>
        <taxon>Magnoliopsida</taxon>
        <taxon>eudicotyledons</taxon>
        <taxon>Gunneridae</taxon>
        <taxon>Pentapetalae</taxon>
        <taxon>rosids</taxon>
        <taxon>fabids</taxon>
        <taxon>Cucurbitales</taxon>
        <taxon>Cucurbitaceae</taxon>
        <taxon>Cucurbiteae</taxon>
        <taxon>Cucurbita</taxon>
    </lineage>
</organism>
<dbReference type="PANTHER" id="PTHR31694">
    <property type="entry name" value="DESICCATION-LIKE PROTEIN"/>
    <property type="match status" value="1"/>
</dbReference>